<evidence type="ECO:0000256" key="5">
    <source>
        <dbReference type="RuleBase" id="RU003953"/>
    </source>
</evidence>
<evidence type="ECO:0000313" key="10">
    <source>
        <dbReference type="Proteomes" id="UP000218811"/>
    </source>
</evidence>
<dbReference type="SUPFAM" id="SSF81301">
    <property type="entry name" value="Nucleotidyltransferase"/>
    <property type="match status" value="1"/>
</dbReference>
<evidence type="ECO:0008006" key="11">
    <source>
        <dbReference type="Google" id="ProtNLM"/>
    </source>
</evidence>
<sequence length="551" mass="61572">MEIMLTEQEDRLCTLLDQCTKEMKERDGLETSCRIAGGWVRDKLLGLDSNDIDIALTDMMGVTFAEYFVAFCSKCQGVDVKGVTKIASNPEQSKHLETARTTVLGYEIDFVNLRSEEYAAGSRIPTQITFGTPLQDALRRDITINALFYNVHTRSVEDYTEKGLDDLKNGIIRTPLSPRETFIDDPLRVIRCIRFASRLGFEVVQELRDAMRNHDILKALVTKISRERVGEEVHKMMKGRDPVRAIQLIDDLSLYSSIFLLPQVITSLLSEDLRPSSDSVAAATILGAICGTVSTSTASLPLPSVHPFILSETLADRDVLGRIALACALTPYRGITYTDAKGKTHPAAEAVLRDGLKLGTQNHYLDGIPGLFAAWDILSERIAQYSPRDDDKDRAAIGMLLREKSVHWQPSGSHWSSSMLFSLVQDLVSLWDTSNGQLDIEVATKRIEAYNAFSRRIEELELPLLVDKKPILDGRDVARVLDTKPGPWTGHVLNSVIEWQLEHPRGSKEDCEEWLRAERAAGRIDTNAIAAPAKRGKEDRIEDGKAKRVKR</sequence>
<dbReference type="SUPFAM" id="SSF81891">
    <property type="entry name" value="Poly A polymerase C-terminal region-like"/>
    <property type="match status" value="1"/>
</dbReference>
<dbReference type="Pfam" id="PF01743">
    <property type="entry name" value="PolyA_pol"/>
    <property type="match status" value="1"/>
</dbReference>
<evidence type="ECO:0000259" key="8">
    <source>
        <dbReference type="Pfam" id="PF12627"/>
    </source>
</evidence>
<dbReference type="PANTHER" id="PTHR13734:SF5">
    <property type="entry name" value="CCA TRNA NUCLEOTIDYLTRANSFERASE, MITOCHONDRIAL"/>
    <property type="match status" value="1"/>
</dbReference>
<keyword evidence="4 5" id="KW-0694">RNA-binding</keyword>
<accession>A0A2H3ITB9</accession>
<dbReference type="GO" id="GO:0052927">
    <property type="term" value="F:CC tRNA cytidylyltransferase activity"/>
    <property type="evidence" value="ECO:0007669"/>
    <property type="project" value="TreeGrafter"/>
</dbReference>
<dbReference type="FunFam" id="3.30.460.10:FF:000019">
    <property type="entry name" value="tRNA nucleotidyltransferase cca2"/>
    <property type="match status" value="1"/>
</dbReference>
<feature type="domain" description="Poly A polymerase head" evidence="7">
    <location>
        <begin position="33"/>
        <end position="173"/>
    </location>
</feature>
<evidence type="ECO:0000256" key="6">
    <source>
        <dbReference type="SAM" id="MobiDB-lite"/>
    </source>
</evidence>
<dbReference type="InterPro" id="IPR032828">
    <property type="entry name" value="PolyA_RNA-bd"/>
</dbReference>
<dbReference type="GO" id="GO:0003723">
    <property type="term" value="F:RNA binding"/>
    <property type="evidence" value="ECO:0007669"/>
    <property type="project" value="UniProtKB-KW"/>
</dbReference>
<gene>
    <name evidence="9" type="ORF">WOLCODRAFT_159930</name>
</gene>
<dbReference type="InterPro" id="IPR002646">
    <property type="entry name" value="PolA_pol_head_dom"/>
</dbReference>
<dbReference type="Gene3D" id="3.30.460.10">
    <property type="entry name" value="Beta Polymerase, domain 2"/>
    <property type="match status" value="1"/>
</dbReference>
<protein>
    <recommendedName>
        <fullName evidence="11">Poly A polymerase head domain-containing protein</fullName>
    </recommendedName>
</protein>
<keyword evidence="3" id="KW-0547">Nucleotide-binding</keyword>
<dbReference type="OMA" id="ASRFNCT"/>
<reference evidence="9 10" key="1">
    <citation type="journal article" date="2012" name="Science">
        <title>The Paleozoic origin of enzymatic lignin decomposition reconstructed from 31 fungal genomes.</title>
        <authorList>
            <person name="Floudas D."/>
            <person name="Binder M."/>
            <person name="Riley R."/>
            <person name="Barry K."/>
            <person name="Blanchette R.A."/>
            <person name="Henrissat B."/>
            <person name="Martinez A.T."/>
            <person name="Otillar R."/>
            <person name="Spatafora J.W."/>
            <person name="Yadav J.S."/>
            <person name="Aerts A."/>
            <person name="Benoit I."/>
            <person name="Boyd A."/>
            <person name="Carlson A."/>
            <person name="Copeland A."/>
            <person name="Coutinho P.M."/>
            <person name="de Vries R.P."/>
            <person name="Ferreira P."/>
            <person name="Findley K."/>
            <person name="Foster B."/>
            <person name="Gaskell J."/>
            <person name="Glotzer D."/>
            <person name="Gorecki P."/>
            <person name="Heitman J."/>
            <person name="Hesse C."/>
            <person name="Hori C."/>
            <person name="Igarashi K."/>
            <person name="Jurgens J.A."/>
            <person name="Kallen N."/>
            <person name="Kersten P."/>
            <person name="Kohler A."/>
            <person name="Kuees U."/>
            <person name="Kumar T.K.A."/>
            <person name="Kuo A."/>
            <person name="LaButti K."/>
            <person name="Larrondo L.F."/>
            <person name="Lindquist E."/>
            <person name="Ling A."/>
            <person name="Lombard V."/>
            <person name="Lucas S."/>
            <person name="Lundell T."/>
            <person name="Martin R."/>
            <person name="McLaughlin D.J."/>
            <person name="Morgenstern I."/>
            <person name="Morin E."/>
            <person name="Murat C."/>
            <person name="Nagy L.G."/>
            <person name="Nolan M."/>
            <person name="Ohm R.A."/>
            <person name="Patyshakuliyeva A."/>
            <person name="Rokas A."/>
            <person name="Ruiz-Duenas F.J."/>
            <person name="Sabat G."/>
            <person name="Salamov A."/>
            <person name="Samejima M."/>
            <person name="Schmutz J."/>
            <person name="Slot J.C."/>
            <person name="St John F."/>
            <person name="Stenlid J."/>
            <person name="Sun H."/>
            <person name="Sun S."/>
            <person name="Syed K."/>
            <person name="Tsang A."/>
            <person name="Wiebenga A."/>
            <person name="Young D."/>
            <person name="Pisabarro A."/>
            <person name="Eastwood D.C."/>
            <person name="Martin F."/>
            <person name="Cullen D."/>
            <person name="Grigoriev I.V."/>
            <person name="Hibbett D.S."/>
        </authorList>
    </citation>
    <scope>NUCLEOTIDE SEQUENCE [LARGE SCALE GENOMIC DNA]</scope>
    <source>
        <strain evidence="9 10">MD-104</strain>
    </source>
</reference>
<proteinExistence type="inferred from homology"/>
<dbReference type="GO" id="GO:0001680">
    <property type="term" value="P:tRNA 3'-terminal CCA addition"/>
    <property type="evidence" value="ECO:0007669"/>
    <property type="project" value="TreeGrafter"/>
</dbReference>
<evidence type="ECO:0000259" key="7">
    <source>
        <dbReference type="Pfam" id="PF01743"/>
    </source>
</evidence>
<evidence type="ECO:0000256" key="1">
    <source>
        <dbReference type="ARBA" id="ARBA00007265"/>
    </source>
</evidence>
<feature type="domain" description="tRNA nucleotidyltransferase/poly(A) polymerase RNA and SrmB- binding" evidence="8">
    <location>
        <begin position="200"/>
        <end position="262"/>
    </location>
</feature>
<dbReference type="STRING" id="742152.A0A2H3ITB9"/>
<feature type="compositionally biased region" description="Basic and acidic residues" evidence="6">
    <location>
        <begin position="535"/>
        <end position="551"/>
    </location>
</feature>
<dbReference type="GO" id="GO:0000166">
    <property type="term" value="F:nucleotide binding"/>
    <property type="evidence" value="ECO:0007669"/>
    <property type="project" value="UniProtKB-KW"/>
</dbReference>
<evidence type="ECO:0000256" key="3">
    <source>
        <dbReference type="ARBA" id="ARBA00022741"/>
    </source>
</evidence>
<dbReference type="Pfam" id="PF12627">
    <property type="entry name" value="PolyA_pol_RNAbd"/>
    <property type="match status" value="1"/>
</dbReference>
<dbReference type="CDD" id="cd05398">
    <property type="entry name" value="NT_ClassII-CCAase"/>
    <property type="match status" value="1"/>
</dbReference>
<feature type="region of interest" description="Disordered" evidence="6">
    <location>
        <begin position="527"/>
        <end position="551"/>
    </location>
</feature>
<name>A0A2H3ITB9_WOLCO</name>
<dbReference type="GO" id="GO:0052929">
    <property type="term" value="F:ATP:3'-cytidine-cytidine-tRNA adenylyltransferase activity"/>
    <property type="evidence" value="ECO:0007669"/>
    <property type="project" value="TreeGrafter"/>
</dbReference>
<keyword evidence="10" id="KW-1185">Reference proteome</keyword>
<dbReference type="InterPro" id="IPR043519">
    <property type="entry name" value="NT_sf"/>
</dbReference>
<dbReference type="AlphaFoldDB" id="A0A2H3ITB9"/>
<evidence type="ECO:0000313" key="9">
    <source>
        <dbReference type="EMBL" id="PCH33236.1"/>
    </source>
</evidence>
<evidence type="ECO:0000256" key="2">
    <source>
        <dbReference type="ARBA" id="ARBA00022679"/>
    </source>
</evidence>
<dbReference type="Proteomes" id="UP000218811">
    <property type="component" value="Unassembled WGS sequence"/>
</dbReference>
<keyword evidence="2 5" id="KW-0808">Transferase</keyword>
<dbReference type="EMBL" id="KB467831">
    <property type="protein sequence ID" value="PCH33236.1"/>
    <property type="molecule type" value="Genomic_DNA"/>
</dbReference>
<evidence type="ECO:0000256" key="4">
    <source>
        <dbReference type="ARBA" id="ARBA00022884"/>
    </source>
</evidence>
<dbReference type="Gene3D" id="1.10.3090.10">
    <property type="entry name" value="cca-adding enzyme, domain 2"/>
    <property type="match status" value="1"/>
</dbReference>
<dbReference type="GO" id="GO:0005739">
    <property type="term" value="C:mitochondrion"/>
    <property type="evidence" value="ECO:0007669"/>
    <property type="project" value="UniProtKB-ARBA"/>
</dbReference>
<comment type="similarity">
    <text evidence="1 5">Belongs to the tRNA nucleotidyltransferase/poly(A) polymerase family.</text>
</comment>
<dbReference type="OrthoDB" id="445712at2759"/>
<organism evidence="9 10">
    <name type="scientific">Wolfiporia cocos (strain MD-104)</name>
    <name type="common">Brown rot fungus</name>
    <dbReference type="NCBI Taxonomy" id="742152"/>
    <lineage>
        <taxon>Eukaryota</taxon>
        <taxon>Fungi</taxon>
        <taxon>Dikarya</taxon>
        <taxon>Basidiomycota</taxon>
        <taxon>Agaricomycotina</taxon>
        <taxon>Agaricomycetes</taxon>
        <taxon>Polyporales</taxon>
        <taxon>Phaeolaceae</taxon>
        <taxon>Wolfiporia</taxon>
    </lineage>
</organism>
<dbReference type="PANTHER" id="PTHR13734">
    <property type="entry name" value="TRNA-NUCLEOTIDYLTRANSFERASE"/>
    <property type="match status" value="1"/>
</dbReference>